<protein>
    <submittedName>
        <fullName evidence="3">Uncharacterized protein</fullName>
    </submittedName>
</protein>
<dbReference type="RefSeq" id="WP_146169405.1">
    <property type="nucleotide sequence ID" value="NZ_BOMO01000066.1"/>
</dbReference>
<evidence type="ECO:0000313" key="3">
    <source>
        <dbReference type="EMBL" id="PRX16709.1"/>
    </source>
</evidence>
<evidence type="ECO:0000256" key="1">
    <source>
        <dbReference type="SAM" id="MobiDB-lite"/>
    </source>
</evidence>
<keyword evidence="2" id="KW-0812">Transmembrane</keyword>
<keyword evidence="2" id="KW-1133">Transmembrane helix</keyword>
<name>A0A2T0K1L5_9ACTN</name>
<keyword evidence="2" id="KW-0472">Membrane</keyword>
<feature type="region of interest" description="Disordered" evidence="1">
    <location>
        <begin position="1"/>
        <end position="27"/>
    </location>
</feature>
<proteinExistence type="predicted"/>
<sequence length="253" mass="26288">MDERMNDLDRLAVLDPARDREPTPMERTRSEAFIERTMAGQATRTARPQARRWLIAGAGAMAAGAVAAVAIPALVPGAAEQAVASWTAMPTARTGDQVLPQARACAGNGVGGTTTANPADVLLAEQRGEATFLIMRKEAYLVECLMVDEDAAASMTLIEESAVVAPPAGTVNLETSSSLGEGDGQWSNALGLAAPDVTAVEVRLATGGTVHASVKAGWWAAWWPGAEGGEADGFTVIVHAGDRTTTHRSSDLP</sequence>
<organism evidence="3 4">
    <name type="scientific">Actinoplanes italicus</name>
    <dbReference type="NCBI Taxonomy" id="113567"/>
    <lineage>
        <taxon>Bacteria</taxon>
        <taxon>Bacillati</taxon>
        <taxon>Actinomycetota</taxon>
        <taxon>Actinomycetes</taxon>
        <taxon>Micromonosporales</taxon>
        <taxon>Micromonosporaceae</taxon>
        <taxon>Actinoplanes</taxon>
    </lineage>
</organism>
<evidence type="ECO:0000313" key="4">
    <source>
        <dbReference type="Proteomes" id="UP000239415"/>
    </source>
</evidence>
<comment type="caution">
    <text evidence="3">The sequence shown here is derived from an EMBL/GenBank/DDBJ whole genome shotgun (WGS) entry which is preliminary data.</text>
</comment>
<gene>
    <name evidence="3" type="ORF">CLV67_11840</name>
</gene>
<dbReference type="Proteomes" id="UP000239415">
    <property type="component" value="Unassembled WGS sequence"/>
</dbReference>
<feature type="transmembrane region" description="Helical" evidence="2">
    <location>
        <begin position="53"/>
        <end position="75"/>
    </location>
</feature>
<dbReference type="OrthoDB" id="3290784at2"/>
<dbReference type="EMBL" id="PVMZ01000018">
    <property type="protein sequence ID" value="PRX16709.1"/>
    <property type="molecule type" value="Genomic_DNA"/>
</dbReference>
<accession>A0A2T0K1L5</accession>
<keyword evidence="4" id="KW-1185">Reference proteome</keyword>
<dbReference type="AlphaFoldDB" id="A0A2T0K1L5"/>
<reference evidence="3 4" key="1">
    <citation type="submission" date="2018-03" db="EMBL/GenBank/DDBJ databases">
        <title>Genomic Encyclopedia of Archaeal and Bacterial Type Strains, Phase II (KMG-II): from individual species to whole genera.</title>
        <authorList>
            <person name="Goeker M."/>
        </authorList>
    </citation>
    <scope>NUCLEOTIDE SEQUENCE [LARGE SCALE GENOMIC DNA]</scope>
    <source>
        <strain evidence="3 4">DSM 43146</strain>
    </source>
</reference>
<evidence type="ECO:0000256" key="2">
    <source>
        <dbReference type="SAM" id="Phobius"/>
    </source>
</evidence>